<evidence type="ECO:0000256" key="4">
    <source>
        <dbReference type="ARBA" id="ARBA00023163"/>
    </source>
</evidence>
<reference evidence="5 6" key="1">
    <citation type="submission" date="2018-06" db="EMBL/GenBank/DDBJ databases">
        <authorList>
            <consortium name="Pathogen Informatics"/>
            <person name="Doyle S."/>
        </authorList>
    </citation>
    <scope>NUCLEOTIDE SEQUENCE [LARGE SCALE GENOMIC DNA]</scope>
    <source>
        <strain evidence="5 6">NCTC10738</strain>
    </source>
</reference>
<dbReference type="PRINTS" id="PR00039">
    <property type="entry name" value="HTHLYSR"/>
</dbReference>
<dbReference type="RefSeq" id="WP_025009534.1">
    <property type="nucleotide sequence ID" value="NZ_AP024609.1"/>
</dbReference>
<dbReference type="PROSITE" id="PS50931">
    <property type="entry name" value="HTH_LYSR"/>
    <property type="match status" value="1"/>
</dbReference>
<dbReference type="GeneID" id="93808951"/>
<evidence type="ECO:0000256" key="2">
    <source>
        <dbReference type="ARBA" id="ARBA00023015"/>
    </source>
</evidence>
<name>A0A380BYF3_9GAMM</name>
<comment type="similarity">
    <text evidence="1">Belongs to the LysR transcriptional regulatory family.</text>
</comment>
<dbReference type="CDD" id="cd05466">
    <property type="entry name" value="PBP2_LTTR_substrate"/>
    <property type="match status" value="1"/>
</dbReference>
<proteinExistence type="inferred from homology"/>
<keyword evidence="3" id="KW-0238">DNA-binding</keyword>
<keyword evidence="2" id="KW-0805">Transcription regulation</keyword>
<dbReference type="Gene3D" id="1.10.10.10">
    <property type="entry name" value="Winged helix-like DNA-binding domain superfamily/Winged helix DNA-binding domain"/>
    <property type="match status" value="1"/>
</dbReference>
<dbReference type="GO" id="GO:0003700">
    <property type="term" value="F:DNA-binding transcription factor activity"/>
    <property type="evidence" value="ECO:0007669"/>
    <property type="project" value="InterPro"/>
</dbReference>
<dbReference type="FunFam" id="1.10.10.10:FF:000001">
    <property type="entry name" value="LysR family transcriptional regulator"/>
    <property type="match status" value="1"/>
</dbReference>
<evidence type="ECO:0000256" key="1">
    <source>
        <dbReference type="ARBA" id="ARBA00009437"/>
    </source>
</evidence>
<dbReference type="InterPro" id="IPR005119">
    <property type="entry name" value="LysR_subst-bd"/>
</dbReference>
<dbReference type="NCBIfam" id="NF002946">
    <property type="entry name" value="PRK03601.1"/>
    <property type="match status" value="1"/>
</dbReference>
<dbReference type="Proteomes" id="UP000254069">
    <property type="component" value="Unassembled WGS sequence"/>
</dbReference>
<dbReference type="GO" id="GO:0003677">
    <property type="term" value="F:DNA binding"/>
    <property type="evidence" value="ECO:0007669"/>
    <property type="project" value="UniProtKB-KW"/>
</dbReference>
<dbReference type="SUPFAM" id="SSF53850">
    <property type="entry name" value="Periplasmic binding protein-like II"/>
    <property type="match status" value="1"/>
</dbReference>
<dbReference type="Gene3D" id="3.40.190.10">
    <property type="entry name" value="Periplasmic binding protein-like II"/>
    <property type="match status" value="2"/>
</dbReference>
<evidence type="ECO:0000256" key="3">
    <source>
        <dbReference type="ARBA" id="ARBA00023125"/>
    </source>
</evidence>
<accession>A0A380BYF3</accession>
<gene>
    <name evidence="5" type="primary">gltC</name>
    <name evidence="5" type="ORF">NCTC10738_04168</name>
</gene>
<dbReference type="InterPro" id="IPR036390">
    <property type="entry name" value="WH_DNA-bd_sf"/>
</dbReference>
<dbReference type="PANTHER" id="PTHR30579:SF8">
    <property type="entry name" value="HTH-TYPE TRANSCRIPTIONAL REGULATOR HDFR"/>
    <property type="match status" value="1"/>
</dbReference>
<dbReference type="PANTHER" id="PTHR30579">
    <property type="entry name" value="TRANSCRIPTIONAL REGULATOR"/>
    <property type="match status" value="1"/>
</dbReference>
<dbReference type="InterPro" id="IPR050176">
    <property type="entry name" value="LTTR"/>
</dbReference>
<evidence type="ECO:0000313" key="5">
    <source>
        <dbReference type="EMBL" id="SUJ09395.1"/>
    </source>
</evidence>
<organism evidence="5 6">
    <name type="scientific">Shewanella algae</name>
    <dbReference type="NCBI Taxonomy" id="38313"/>
    <lineage>
        <taxon>Bacteria</taxon>
        <taxon>Pseudomonadati</taxon>
        <taxon>Pseudomonadota</taxon>
        <taxon>Gammaproteobacteria</taxon>
        <taxon>Alteromonadales</taxon>
        <taxon>Shewanellaceae</taxon>
        <taxon>Shewanella</taxon>
    </lineage>
</organism>
<dbReference type="EMBL" id="UGYO01000002">
    <property type="protein sequence ID" value="SUJ09395.1"/>
    <property type="molecule type" value="Genomic_DNA"/>
</dbReference>
<dbReference type="AlphaFoldDB" id="A0A380BYF3"/>
<keyword evidence="4" id="KW-0804">Transcription</keyword>
<dbReference type="Pfam" id="PF03466">
    <property type="entry name" value="LysR_substrate"/>
    <property type="match status" value="1"/>
</dbReference>
<dbReference type="InterPro" id="IPR036388">
    <property type="entry name" value="WH-like_DNA-bd_sf"/>
</dbReference>
<dbReference type="Pfam" id="PF00126">
    <property type="entry name" value="HTH_1"/>
    <property type="match status" value="1"/>
</dbReference>
<dbReference type="SUPFAM" id="SSF46785">
    <property type="entry name" value="Winged helix' DNA-binding domain"/>
    <property type="match status" value="1"/>
</dbReference>
<dbReference type="KEGG" id="salg:BS332_16805"/>
<evidence type="ECO:0000313" key="6">
    <source>
        <dbReference type="Proteomes" id="UP000254069"/>
    </source>
</evidence>
<protein>
    <submittedName>
        <fullName evidence="5">HTH-type transcriptional regulator gltC</fullName>
    </submittedName>
</protein>
<keyword evidence="6" id="KW-1185">Reference proteome</keyword>
<dbReference type="InterPro" id="IPR000847">
    <property type="entry name" value="LysR_HTH_N"/>
</dbReference>
<sequence length="281" mass="31506">MDTDLLKTFLEVSHTRHFGKAAENLYLTRSAVSFRVKQLESILGVELFERQRNNIQPTPAGVRMLAHAEAVLTAWERAKQDISLSEHQSVQLVIGAAPNIWDAYLQGYMQGLHQGLAGVALRTEILAPAAMTKQLMDRTLDLAIAFDPPKLEEFELLQIGEVSLHLVSTEAASSVDELTDRHYIKVDWGTAFNIQHARDYAELPIPVLHTGSARIALDFLLNNGGSAFLPQNMIEPYLAKGELFVIDDKTPLRRNVYVAYLPGNDRLEQILQAVNYLRSQF</sequence>